<dbReference type="NCBIfam" id="TIGR02141">
    <property type="entry name" value="modB_ABC"/>
    <property type="match status" value="1"/>
</dbReference>
<evidence type="ECO:0000313" key="13">
    <source>
        <dbReference type="EMBL" id="OZY87136.1"/>
    </source>
</evidence>
<proteinExistence type="inferred from homology"/>
<evidence type="ECO:0000259" key="12">
    <source>
        <dbReference type="PROSITE" id="PS50928"/>
    </source>
</evidence>
<feature type="transmembrane region" description="Helical" evidence="10">
    <location>
        <begin position="135"/>
        <end position="156"/>
    </location>
</feature>
<dbReference type="InterPro" id="IPR035906">
    <property type="entry name" value="MetI-like_sf"/>
</dbReference>
<dbReference type="EMBL" id="NHNI01000001">
    <property type="protein sequence ID" value="OZY87136.1"/>
    <property type="molecule type" value="Genomic_DNA"/>
</dbReference>
<dbReference type="PROSITE" id="PS50928">
    <property type="entry name" value="ABC_TM1"/>
    <property type="match status" value="1"/>
</dbReference>
<comment type="similarity">
    <text evidence="3 11">Belongs to the binding-protein-dependent transport system permease family. CysTW subfamily.</text>
</comment>
<keyword evidence="11" id="KW-0997">Cell inner membrane</keyword>
<evidence type="ECO:0000256" key="11">
    <source>
        <dbReference type="RuleBase" id="RU365097"/>
    </source>
</evidence>
<accession>A0A266QBX4</accession>
<dbReference type="STRING" id="1209072.GCA_000766945_02389"/>
<keyword evidence="8 10" id="KW-1133">Transmembrane helix</keyword>
<evidence type="ECO:0000256" key="3">
    <source>
        <dbReference type="ARBA" id="ARBA00007069"/>
    </source>
</evidence>
<comment type="function">
    <text evidence="1 11">Part of the binding-protein-dependent transport system for molybdenum; probably responsible for the translocation of the substrate across the membrane.</text>
</comment>
<evidence type="ECO:0000313" key="14">
    <source>
        <dbReference type="Proteomes" id="UP000216101"/>
    </source>
</evidence>
<dbReference type="Gene3D" id="1.10.3720.10">
    <property type="entry name" value="MetI-like"/>
    <property type="match status" value="1"/>
</dbReference>
<feature type="transmembrane region" description="Helical" evidence="10">
    <location>
        <begin position="12"/>
        <end position="36"/>
    </location>
</feature>
<evidence type="ECO:0000256" key="5">
    <source>
        <dbReference type="ARBA" id="ARBA00022475"/>
    </source>
</evidence>
<dbReference type="NCBIfam" id="NF006939">
    <property type="entry name" value="PRK09421.1"/>
    <property type="match status" value="1"/>
</dbReference>
<comment type="caution">
    <text evidence="13">The sequence shown here is derived from an EMBL/GenBank/DDBJ whole genome shotgun (WGS) entry which is preliminary data.</text>
</comment>
<evidence type="ECO:0000256" key="4">
    <source>
        <dbReference type="ARBA" id="ARBA00022448"/>
    </source>
</evidence>
<keyword evidence="7 10" id="KW-0812">Transmembrane</keyword>
<gene>
    <name evidence="13" type="primary">modB</name>
    <name evidence="13" type="ORF">CBP51_09160</name>
</gene>
<dbReference type="GO" id="GO:0015098">
    <property type="term" value="F:molybdate ion transmembrane transporter activity"/>
    <property type="evidence" value="ECO:0007669"/>
    <property type="project" value="UniProtKB-UniRule"/>
</dbReference>
<dbReference type="SUPFAM" id="SSF161098">
    <property type="entry name" value="MetI-like"/>
    <property type="match status" value="1"/>
</dbReference>
<dbReference type="GO" id="GO:0005886">
    <property type="term" value="C:plasma membrane"/>
    <property type="evidence" value="ECO:0007669"/>
    <property type="project" value="UniProtKB-SubCell"/>
</dbReference>
<feature type="transmembrane region" description="Helical" evidence="10">
    <location>
        <begin position="89"/>
        <end position="114"/>
    </location>
</feature>
<evidence type="ECO:0000256" key="8">
    <source>
        <dbReference type="ARBA" id="ARBA00022989"/>
    </source>
</evidence>
<dbReference type="InterPro" id="IPR000515">
    <property type="entry name" value="MetI-like"/>
</dbReference>
<dbReference type="CDD" id="cd06261">
    <property type="entry name" value="TM_PBP2"/>
    <property type="match status" value="1"/>
</dbReference>
<organism evidence="13 14">
    <name type="scientific">Cellvibrio mixtus</name>
    <dbReference type="NCBI Taxonomy" id="39650"/>
    <lineage>
        <taxon>Bacteria</taxon>
        <taxon>Pseudomonadati</taxon>
        <taxon>Pseudomonadota</taxon>
        <taxon>Gammaproteobacteria</taxon>
        <taxon>Cellvibrionales</taxon>
        <taxon>Cellvibrionaceae</taxon>
        <taxon>Cellvibrio</taxon>
    </lineage>
</organism>
<sequence length="231" mass="25058">MLTDAEWEVLLLSAQVGLCATLLCLMPGVFFGWLLARKDFFAKPALEAVLFMPMVLPPTVPGYLLLVTFGSQGAVGQWLKTHFNIEFAFNWKGAVLAAAVIAFPLMVQAAKLSVHMIDRRLEQAASTLGSSPLKVWLTVTLPLMLPGILIGALMVFSRSLGEFGATITFVGNIAGETRTLPLAIYSATHQIGGDAIAARLIVICLALAFFSLLLSNILTRRTERWLGVRRA</sequence>
<evidence type="ECO:0000256" key="6">
    <source>
        <dbReference type="ARBA" id="ARBA00022505"/>
    </source>
</evidence>
<name>A0A266QBX4_9GAMM</name>
<dbReference type="PANTHER" id="PTHR30183:SF3">
    <property type="entry name" value="MOLYBDENUM TRANSPORT SYSTEM PERMEASE PROTEIN MODB"/>
    <property type="match status" value="1"/>
</dbReference>
<keyword evidence="14" id="KW-1185">Reference proteome</keyword>
<dbReference type="AlphaFoldDB" id="A0A266QBX4"/>
<evidence type="ECO:0000256" key="7">
    <source>
        <dbReference type="ARBA" id="ARBA00022692"/>
    </source>
</evidence>
<evidence type="ECO:0000256" key="9">
    <source>
        <dbReference type="ARBA" id="ARBA00023136"/>
    </source>
</evidence>
<feature type="transmembrane region" description="Helical" evidence="10">
    <location>
        <begin position="48"/>
        <end position="69"/>
    </location>
</feature>
<keyword evidence="5" id="KW-1003">Cell membrane</keyword>
<comment type="subcellular location">
    <subcellularLocation>
        <location evidence="11">Cell inner membrane</location>
        <topology evidence="11">Multi-pass membrane protein</topology>
    </subcellularLocation>
    <subcellularLocation>
        <location evidence="2 10">Cell membrane</location>
        <topology evidence="2 10">Multi-pass membrane protein</topology>
    </subcellularLocation>
</comment>
<feature type="domain" description="ABC transmembrane type-1" evidence="12">
    <location>
        <begin position="10"/>
        <end position="213"/>
    </location>
</feature>
<keyword evidence="4 10" id="KW-0813">Transport</keyword>
<dbReference type="Pfam" id="PF00528">
    <property type="entry name" value="BPD_transp_1"/>
    <property type="match status" value="1"/>
</dbReference>
<dbReference type="Proteomes" id="UP000216101">
    <property type="component" value="Unassembled WGS sequence"/>
</dbReference>
<dbReference type="RefSeq" id="WP_094984617.1">
    <property type="nucleotide sequence ID" value="NZ_NHNI01000001.1"/>
</dbReference>
<protein>
    <recommendedName>
        <fullName evidence="11">Molybdenum transport system permease</fullName>
    </recommendedName>
</protein>
<feature type="transmembrane region" description="Helical" evidence="10">
    <location>
        <begin position="196"/>
        <end position="219"/>
    </location>
</feature>
<keyword evidence="9 10" id="KW-0472">Membrane</keyword>
<dbReference type="PANTHER" id="PTHR30183">
    <property type="entry name" value="MOLYBDENUM TRANSPORT SYSTEM PERMEASE PROTEIN MODB"/>
    <property type="match status" value="1"/>
</dbReference>
<reference evidence="14" key="1">
    <citation type="submission" date="2017-05" db="EMBL/GenBank/DDBJ databases">
        <authorList>
            <person name="Barney B.M."/>
        </authorList>
    </citation>
    <scope>NUCLEOTIDE SEQUENCE [LARGE SCALE GENOMIC DNA]</scope>
    <source>
        <strain evidence="14">PSBB022</strain>
    </source>
</reference>
<evidence type="ECO:0000256" key="10">
    <source>
        <dbReference type="RuleBase" id="RU363032"/>
    </source>
</evidence>
<keyword evidence="6 11" id="KW-0500">Molybdenum</keyword>
<dbReference type="InterPro" id="IPR011867">
    <property type="entry name" value="ModB_ABC"/>
</dbReference>
<evidence type="ECO:0000256" key="2">
    <source>
        <dbReference type="ARBA" id="ARBA00004651"/>
    </source>
</evidence>
<evidence type="ECO:0000256" key="1">
    <source>
        <dbReference type="ARBA" id="ARBA00002949"/>
    </source>
</evidence>